<evidence type="ECO:0000256" key="1">
    <source>
        <dbReference type="SAM" id="Phobius"/>
    </source>
</evidence>
<dbReference type="InterPro" id="IPR029063">
    <property type="entry name" value="SAM-dependent_MTases_sf"/>
</dbReference>
<organism evidence="2 3">
    <name type="scientific">Tetrabaena socialis</name>
    <dbReference type="NCBI Taxonomy" id="47790"/>
    <lineage>
        <taxon>Eukaryota</taxon>
        <taxon>Viridiplantae</taxon>
        <taxon>Chlorophyta</taxon>
        <taxon>core chlorophytes</taxon>
        <taxon>Chlorophyceae</taxon>
        <taxon>CS clade</taxon>
        <taxon>Chlamydomonadales</taxon>
        <taxon>Tetrabaenaceae</taxon>
        <taxon>Tetrabaena</taxon>
    </lineage>
</organism>
<gene>
    <name evidence="2" type="ORF">TSOC_007758</name>
</gene>
<dbReference type="SUPFAM" id="SSF53335">
    <property type="entry name" value="S-adenosyl-L-methionine-dependent methyltransferases"/>
    <property type="match status" value="1"/>
</dbReference>
<dbReference type="AlphaFoldDB" id="A0A2J8A0B3"/>
<dbReference type="Proteomes" id="UP000236333">
    <property type="component" value="Unassembled WGS sequence"/>
</dbReference>
<evidence type="ECO:0008006" key="4">
    <source>
        <dbReference type="Google" id="ProtNLM"/>
    </source>
</evidence>
<dbReference type="Gene3D" id="3.40.50.150">
    <property type="entry name" value="Vaccinia Virus protein VP39"/>
    <property type="match status" value="1"/>
</dbReference>
<reference evidence="2 3" key="1">
    <citation type="journal article" date="2017" name="Mol. Biol. Evol.">
        <title>The 4-celled Tetrabaena socialis nuclear genome reveals the essential components for genetic control of cell number at the origin of multicellularity in the volvocine lineage.</title>
        <authorList>
            <person name="Featherston J."/>
            <person name="Arakaki Y."/>
            <person name="Hanschen E.R."/>
            <person name="Ferris P.J."/>
            <person name="Michod R.E."/>
            <person name="Olson B.J.S.C."/>
            <person name="Nozaki H."/>
            <person name="Durand P.M."/>
        </authorList>
    </citation>
    <scope>NUCLEOTIDE SEQUENCE [LARGE SCALE GENOMIC DNA]</scope>
    <source>
        <strain evidence="2 3">NIES-571</strain>
    </source>
</reference>
<dbReference type="EMBL" id="PGGS01000270">
    <property type="protein sequence ID" value="PNH05946.1"/>
    <property type="molecule type" value="Genomic_DNA"/>
</dbReference>
<keyword evidence="3" id="KW-1185">Reference proteome</keyword>
<proteinExistence type="predicted"/>
<keyword evidence="1" id="KW-1133">Transmembrane helix</keyword>
<keyword evidence="1" id="KW-0812">Transmembrane</keyword>
<evidence type="ECO:0000313" key="3">
    <source>
        <dbReference type="Proteomes" id="UP000236333"/>
    </source>
</evidence>
<feature type="transmembrane region" description="Helical" evidence="1">
    <location>
        <begin position="12"/>
        <end position="30"/>
    </location>
</feature>
<evidence type="ECO:0000313" key="2">
    <source>
        <dbReference type="EMBL" id="PNH05946.1"/>
    </source>
</evidence>
<protein>
    <recommendedName>
        <fullName evidence="4">Methyltransferase FkbM domain-containing protein</fullName>
    </recommendedName>
</protein>
<keyword evidence="1" id="KW-0472">Membrane</keyword>
<accession>A0A2J8A0B3</accession>
<dbReference type="OrthoDB" id="536634at2759"/>
<name>A0A2J8A0B3_9CHLO</name>
<comment type="caution">
    <text evidence="2">The sequence shown here is derived from an EMBL/GenBank/DDBJ whole genome shotgun (WGS) entry which is preliminary data.</text>
</comment>
<sequence>MFEVDNTAARVLLRVVSTVLALSIPAAWFATSVPRSSGFTFYEPSTGLLDARHFNTSNVGMNNGFYTFLAASFGARVYAFELQPHCVELVNGLLLGPNKQLLPLVTVLNTGLGSPGLVSVPRGTCEGRFGTDGLVPAGGAANNGTNNGPRLPKQLTLQGAAGGRAKVTAGGVGNHAQVAIVPPANVLPSAATFVKMDTEGAEGDILPHMVPLVAAGRVRHLVVELLPRLWELRGSSVEQGLAALEQLQALSSRVLLLDDPVGFDFPKAQLNGAGWGVEGPLYYNFSVAELVRDRYAKSAGCNVWFSF</sequence>